<dbReference type="AlphaFoldDB" id="A0A937JZ50"/>
<dbReference type="InterPro" id="IPR011033">
    <property type="entry name" value="PRC_barrel-like_sf"/>
</dbReference>
<evidence type="ECO:0000313" key="9">
    <source>
        <dbReference type="Proteomes" id="UP000659388"/>
    </source>
</evidence>
<keyword evidence="2 5" id="KW-0690">Ribosome biogenesis</keyword>
<name>A0A937JZ50_9BACT</name>
<comment type="domain">
    <text evidence="5">The PRC barrel domain binds ribosomal protein uS19.</text>
</comment>
<sequence length="174" mass="19651">MNIDECFQLGYIIKKHGLKGEVNVLLDVDDPQYYQELESVFVEINKKLVPFFIDSLSLKGNKAVVKFEDVDTAELADELIGNSLFLPLAVLPKLSGNQFYFHEIMGYEVIDETQGSIGEVKDVYASPQQDLLAVDFNQKEILVPINDEIILSVSHEEKKVKVSLPEGLLDIYLE</sequence>
<reference evidence="8" key="1">
    <citation type="submission" date="2021-01" db="EMBL/GenBank/DDBJ databases">
        <title>Fulvivirga kasyanovii gen. nov., sp nov., a novel member of the phylum Bacteroidetes isolated from seawater in a mussel farm.</title>
        <authorList>
            <person name="Zhao L.-H."/>
            <person name="Wang Z.-J."/>
        </authorList>
    </citation>
    <scope>NUCLEOTIDE SEQUENCE</scope>
    <source>
        <strain evidence="8">2943</strain>
    </source>
</reference>
<dbReference type="InterPro" id="IPR036976">
    <property type="entry name" value="RimM_N_sf"/>
</dbReference>
<dbReference type="EMBL" id="JAESIY010000001">
    <property type="protein sequence ID" value="MBL3654806.1"/>
    <property type="molecule type" value="Genomic_DNA"/>
</dbReference>
<dbReference type="Proteomes" id="UP000659388">
    <property type="component" value="Unassembled WGS sequence"/>
</dbReference>
<dbReference type="Gene3D" id="2.30.30.240">
    <property type="entry name" value="PRC-barrel domain"/>
    <property type="match status" value="1"/>
</dbReference>
<comment type="function">
    <text evidence="5">An accessory protein needed during the final step in the assembly of 30S ribosomal subunit, possibly for assembly of the head region. Essential for efficient processing of 16S rRNA. May be needed both before and after RbfA during the maturation of 16S rRNA. It has affinity for free ribosomal 30S subunits but not for 70S ribosomes.</text>
</comment>
<keyword evidence="3 5" id="KW-0698">rRNA processing</keyword>
<accession>A0A937JZ50</accession>
<dbReference type="GO" id="GO:0043022">
    <property type="term" value="F:ribosome binding"/>
    <property type="evidence" value="ECO:0007669"/>
    <property type="project" value="InterPro"/>
</dbReference>
<dbReference type="GO" id="GO:0042274">
    <property type="term" value="P:ribosomal small subunit biogenesis"/>
    <property type="evidence" value="ECO:0007669"/>
    <property type="project" value="UniProtKB-UniRule"/>
</dbReference>
<dbReference type="PANTHER" id="PTHR33692">
    <property type="entry name" value="RIBOSOME MATURATION FACTOR RIMM"/>
    <property type="match status" value="1"/>
</dbReference>
<comment type="similarity">
    <text evidence="5">Belongs to the RimM family.</text>
</comment>
<comment type="subcellular location">
    <subcellularLocation>
        <location evidence="5">Cytoplasm</location>
    </subcellularLocation>
</comment>
<organism evidence="8 9">
    <name type="scientific">Fulvivirga sediminis</name>
    <dbReference type="NCBI Taxonomy" id="2803949"/>
    <lineage>
        <taxon>Bacteria</taxon>
        <taxon>Pseudomonadati</taxon>
        <taxon>Bacteroidota</taxon>
        <taxon>Cytophagia</taxon>
        <taxon>Cytophagales</taxon>
        <taxon>Fulvivirgaceae</taxon>
        <taxon>Fulvivirga</taxon>
    </lineage>
</organism>
<dbReference type="InterPro" id="IPR056792">
    <property type="entry name" value="PRC_RimM"/>
</dbReference>
<evidence type="ECO:0000256" key="4">
    <source>
        <dbReference type="ARBA" id="ARBA00023186"/>
    </source>
</evidence>
<proteinExistence type="inferred from homology"/>
<dbReference type="Pfam" id="PF24986">
    <property type="entry name" value="PRC_RimM"/>
    <property type="match status" value="1"/>
</dbReference>
<keyword evidence="9" id="KW-1185">Reference proteome</keyword>
<dbReference type="SUPFAM" id="SSF50346">
    <property type="entry name" value="PRC-barrel domain"/>
    <property type="match status" value="1"/>
</dbReference>
<dbReference type="Gene3D" id="2.40.30.60">
    <property type="entry name" value="RimM"/>
    <property type="match status" value="1"/>
</dbReference>
<evidence type="ECO:0000256" key="1">
    <source>
        <dbReference type="ARBA" id="ARBA00022490"/>
    </source>
</evidence>
<evidence type="ECO:0000256" key="2">
    <source>
        <dbReference type="ARBA" id="ARBA00022517"/>
    </source>
</evidence>
<dbReference type="InterPro" id="IPR011961">
    <property type="entry name" value="RimM"/>
</dbReference>
<dbReference type="NCBIfam" id="TIGR02273">
    <property type="entry name" value="16S_RimM"/>
    <property type="match status" value="1"/>
</dbReference>
<dbReference type="SUPFAM" id="SSF50447">
    <property type="entry name" value="Translation proteins"/>
    <property type="match status" value="1"/>
</dbReference>
<dbReference type="GO" id="GO:0005737">
    <property type="term" value="C:cytoplasm"/>
    <property type="evidence" value="ECO:0007669"/>
    <property type="project" value="UniProtKB-SubCell"/>
</dbReference>
<evidence type="ECO:0000259" key="7">
    <source>
        <dbReference type="Pfam" id="PF24986"/>
    </source>
</evidence>
<feature type="domain" description="Ribosome maturation factor RimM PRC barrel" evidence="7">
    <location>
        <begin position="102"/>
        <end position="168"/>
    </location>
</feature>
<dbReference type="GO" id="GO:0006364">
    <property type="term" value="P:rRNA processing"/>
    <property type="evidence" value="ECO:0007669"/>
    <property type="project" value="UniProtKB-UniRule"/>
</dbReference>
<dbReference type="HAMAP" id="MF_00014">
    <property type="entry name" value="Ribosome_mat_RimM"/>
    <property type="match status" value="1"/>
</dbReference>
<dbReference type="Pfam" id="PF01782">
    <property type="entry name" value="RimM"/>
    <property type="match status" value="1"/>
</dbReference>
<comment type="subunit">
    <text evidence="5">Binds ribosomal protein uS19.</text>
</comment>
<evidence type="ECO:0000313" key="8">
    <source>
        <dbReference type="EMBL" id="MBL3654806.1"/>
    </source>
</evidence>
<dbReference type="GO" id="GO:0005840">
    <property type="term" value="C:ribosome"/>
    <property type="evidence" value="ECO:0007669"/>
    <property type="project" value="InterPro"/>
</dbReference>
<protein>
    <recommendedName>
        <fullName evidence="5">Ribosome maturation factor RimM</fullName>
    </recommendedName>
</protein>
<dbReference type="InterPro" id="IPR009000">
    <property type="entry name" value="Transl_B-barrel_sf"/>
</dbReference>
<comment type="caution">
    <text evidence="8">The sequence shown here is derived from an EMBL/GenBank/DDBJ whole genome shotgun (WGS) entry which is preliminary data.</text>
</comment>
<evidence type="ECO:0000259" key="6">
    <source>
        <dbReference type="Pfam" id="PF01782"/>
    </source>
</evidence>
<feature type="domain" description="RimM N-terminal" evidence="6">
    <location>
        <begin position="9"/>
        <end position="87"/>
    </location>
</feature>
<gene>
    <name evidence="5 8" type="primary">rimM</name>
    <name evidence="8" type="ORF">JL102_01590</name>
</gene>
<evidence type="ECO:0000256" key="5">
    <source>
        <dbReference type="HAMAP-Rule" id="MF_00014"/>
    </source>
</evidence>
<dbReference type="RefSeq" id="WP_202241928.1">
    <property type="nucleotide sequence ID" value="NZ_JAESIY010000001.1"/>
</dbReference>
<evidence type="ECO:0000256" key="3">
    <source>
        <dbReference type="ARBA" id="ARBA00022552"/>
    </source>
</evidence>
<keyword evidence="4 5" id="KW-0143">Chaperone</keyword>
<dbReference type="InterPro" id="IPR002676">
    <property type="entry name" value="RimM_N"/>
</dbReference>
<dbReference type="PANTHER" id="PTHR33692:SF1">
    <property type="entry name" value="RIBOSOME MATURATION FACTOR RIMM"/>
    <property type="match status" value="1"/>
</dbReference>
<keyword evidence="1 5" id="KW-0963">Cytoplasm</keyword>